<organism evidence="7 8">
    <name type="scientific">Neoarthrinium moseri</name>
    <dbReference type="NCBI Taxonomy" id="1658444"/>
    <lineage>
        <taxon>Eukaryota</taxon>
        <taxon>Fungi</taxon>
        <taxon>Dikarya</taxon>
        <taxon>Ascomycota</taxon>
        <taxon>Pezizomycotina</taxon>
        <taxon>Sordariomycetes</taxon>
        <taxon>Xylariomycetidae</taxon>
        <taxon>Amphisphaeriales</taxon>
        <taxon>Apiosporaceae</taxon>
        <taxon>Neoarthrinium</taxon>
    </lineage>
</organism>
<evidence type="ECO:0000256" key="1">
    <source>
        <dbReference type="ARBA" id="ARBA00022723"/>
    </source>
</evidence>
<comment type="caution">
    <text evidence="7">The sequence shown here is derived from an EMBL/GenBank/DDBJ whole genome shotgun (WGS) entry which is preliminary data.</text>
</comment>
<evidence type="ECO:0000256" key="4">
    <source>
        <dbReference type="PROSITE-ProRule" id="PRU00134"/>
    </source>
</evidence>
<protein>
    <recommendedName>
        <fullName evidence="6">MYND-type domain-containing protein</fullName>
    </recommendedName>
</protein>
<dbReference type="Proteomes" id="UP000829685">
    <property type="component" value="Unassembled WGS sequence"/>
</dbReference>
<keyword evidence="1" id="KW-0479">Metal-binding</keyword>
<evidence type="ECO:0000313" key="8">
    <source>
        <dbReference type="Proteomes" id="UP000829685"/>
    </source>
</evidence>
<sequence length="1081" mass="123032">MGEVSRLQSEIADLTNLLSLITKRGPGLEENDDEPQSSELPQPENDEFTLETRGEVVDEAEFEAPVASGDVEVDAIKRRALDRLAEVLARFKTAKGSRTRGKQNSDAKHVASVVMVEYEDTVTFLCAKNEGIDDVDMGFLRMLGKLLCNVAANGVAEQQAEQVDRAFELIFDHSAPRIKYYTSILRDAIQQAGQDVATPSTLRSRNVLDGLRHATYQDWEDNHGLHFRFQLGGRGEDSVSDKAEDCLSDQEDESLVQDTCSEIRHLFGSAAHQIPQSTLKNLLSKVYRIVRHPRQRPAFKGLLRQMVHNHKRLFKDIWAALLYLTRMFYAAVTFVDLAIRLNVGSFKFQPVTPAAARKPNHSDARIPSQVLASLGYSSLSRGWIDFFQTTERVKEFARLSRSKTAVHGEVQLIFHVEELMQGRKQPAGTVFPYLGCSKKCCFFCEQFRVQHGAFQARGTHQTLFPLWALPRVLPQHSLQLLHGFSDALKSFIRIMLTDPIPPARRDLLQQSSAALSTAQAVQRETPTYTTRPLTSRRMMLGTGGVGVTEHQIEFLPLPQTPGFAMLMGGPGKQETDPVPIDRAEVSKLNHERSIYMLEKIDEMPPTKVLDRKLCRRCQSLAEYRCSACWTLYCSGACQRRNWGSHVFVCRTPNRPNDVDFLRMVIRKVTRDMRSGDEEQIHNAMLYLLADDHICSTFGFKHCKTRLEVLDLVCLYSTILSRTCPAVKSLQEYLATGNLSDFMKQFCQLERHVAQITKKDECACVTWFLERQSSIEPLPIPDSDTASYSIWVNAIADAIDSLDLALRFDNGYKLNEAETDVFHLYVTIQPGVWLVPDAYSSSWIEFGFCHCRSFAQRAELARRYIALARSDATFDDIVAAYEFRSLADLMRTHGIDISELERQGIRLHRPPPCEYAVYRLMIGVEHALSGRYCSCFRVREGRRCHAYFETHIERESDTNFGFHLTSSWERWQLLNFYRHLFRLPGFDPRRMAEAAEDADRGCLEIYLDSLVSNMRMKISDRNRSNLLFPRLKDRLQATTRAGESVSHFHNPCECKVHDVMGPPGISYLNPEQISVYRDPGCQ</sequence>
<dbReference type="PROSITE" id="PS50865">
    <property type="entry name" value="ZF_MYND_2"/>
    <property type="match status" value="1"/>
</dbReference>
<dbReference type="Gene3D" id="6.10.140.2220">
    <property type="match status" value="1"/>
</dbReference>
<evidence type="ECO:0000256" key="5">
    <source>
        <dbReference type="SAM" id="MobiDB-lite"/>
    </source>
</evidence>
<evidence type="ECO:0000313" key="7">
    <source>
        <dbReference type="EMBL" id="KAI1875489.1"/>
    </source>
</evidence>
<feature type="domain" description="MYND-type" evidence="6">
    <location>
        <begin position="614"/>
        <end position="649"/>
    </location>
</feature>
<gene>
    <name evidence="7" type="ORF">JX265_004547</name>
</gene>
<dbReference type="Pfam" id="PF14441">
    <property type="entry name" value="OTT_1508_deam"/>
    <property type="match status" value="1"/>
</dbReference>
<evidence type="ECO:0000259" key="6">
    <source>
        <dbReference type="PROSITE" id="PS50865"/>
    </source>
</evidence>
<proteinExistence type="predicted"/>
<dbReference type="GO" id="GO:0008270">
    <property type="term" value="F:zinc ion binding"/>
    <property type="evidence" value="ECO:0007669"/>
    <property type="project" value="UniProtKB-KW"/>
</dbReference>
<keyword evidence="8" id="KW-1185">Reference proteome</keyword>
<dbReference type="SUPFAM" id="SSF144232">
    <property type="entry name" value="HIT/MYND zinc finger-like"/>
    <property type="match status" value="1"/>
</dbReference>
<name>A0A9Q0ASI7_9PEZI</name>
<feature type="region of interest" description="Disordered" evidence="5">
    <location>
        <begin position="23"/>
        <end position="47"/>
    </location>
</feature>
<keyword evidence="3" id="KW-0862">Zinc</keyword>
<dbReference type="InterPro" id="IPR002893">
    <property type="entry name" value="Znf_MYND"/>
</dbReference>
<keyword evidence="2 4" id="KW-0863">Zinc-finger</keyword>
<dbReference type="InterPro" id="IPR027796">
    <property type="entry name" value="OTT_1508_deam-like"/>
</dbReference>
<dbReference type="AlphaFoldDB" id="A0A9Q0ASI7"/>
<evidence type="ECO:0000256" key="2">
    <source>
        <dbReference type="ARBA" id="ARBA00022771"/>
    </source>
</evidence>
<evidence type="ECO:0000256" key="3">
    <source>
        <dbReference type="ARBA" id="ARBA00022833"/>
    </source>
</evidence>
<reference evidence="7" key="1">
    <citation type="submission" date="2021-03" db="EMBL/GenBank/DDBJ databases">
        <title>Revisited historic fungal species revealed as producer of novel bioactive compounds through whole genome sequencing and comparative genomics.</title>
        <authorList>
            <person name="Vignolle G.A."/>
            <person name="Hochenegger N."/>
            <person name="Mach R.L."/>
            <person name="Mach-Aigner A.R."/>
            <person name="Javad Rahimi M."/>
            <person name="Salim K.A."/>
            <person name="Chan C.M."/>
            <person name="Lim L.B.L."/>
            <person name="Cai F."/>
            <person name="Druzhinina I.S."/>
            <person name="U'Ren J.M."/>
            <person name="Derntl C."/>
        </authorList>
    </citation>
    <scope>NUCLEOTIDE SEQUENCE</scope>
    <source>
        <strain evidence="7">TUCIM 5799</strain>
    </source>
</reference>
<accession>A0A9Q0ASI7</accession>
<dbReference type="EMBL" id="JAFIMR010000008">
    <property type="protein sequence ID" value="KAI1875489.1"/>
    <property type="molecule type" value="Genomic_DNA"/>
</dbReference>